<feature type="compositionally biased region" description="Pro residues" evidence="1">
    <location>
        <begin position="48"/>
        <end position="60"/>
    </location>
</feature>
<proteinExistence type="predicted"/>
<name>A0A6M3XXQ6_9ZZZZ</name>
<protein>
    <submittedName>
        <fullName evidence="2">Uncharacterized protein</fullName>
    </submittedName>
</protein>
<organism evidence="2">
    <name type="scientific">viral metagenome</name>
    <dbReference type="NCBI Taxonomy" id="1070528"/>
    <lineage>
        <taxon>unclassified sequences</taxon>
        <taxon>metagenomes</taxon>
        <taxon>organismal metagenomes</taxon>
    </lineage>
</organism>
<feature type="region of interest" description="Disordered" evidence="1">
    <location>
        <begin position="1"/>
        <end position="66"/>
    </location>
</feature>
<feature type="region of interest" description="Disordered" evidence="1">
    <location>
        <begin position="110"/>
        <end position="134"/>
    </location>
</feature>
<evidence type="ECO:0000256" key="1">
    <source>
        <dbReference type="SAM" id="MobiDB-lite"/>
    </source>
</evidence>
<sequence length="325" mass="36028">MKLPLAVQQQVEEADRLQGELTGKPEPEEAEKPPEAEPEETIEDVTPPVEPPKEVTPPPEESAGHWKQKYNTLQGMFKAEVKKESENFNAELERQNRVISSLNDIVVTLQKERNKAPEAEDGKTPDTKTSKAKTKLDEKEFIDNFGEEIGPLVEMVNSLRDENQRLTVQLGSVGQTVQQSTQDRFFGDLTNAAPNWQALNYDEGFNSFLDTPVEASELETGDTFGENRRKLLEQAFYSKNAKKVARFFNLYKPSTVIPKGKSSNLEDQVLPEPTGGGGEPIKAGPTVTVDQLAKAGTDYAKGKITEDQYNKIADAYQKALTAGGR</sequence>
<feature type="compositionally biased region" description="Basic and acidic residues" evidence="1">
    <location>
        <begin position="13"/>
        <end position="35"/>
    </location>
</feature>
<accession>A0A6M3XXQ6</accession>
<dbReference type="AlphaFoldDB" id="A0A6M3XXQ6"/>
<dbReference type="EMBL" id="MT145027">
    <property type="protein sequence ID" value="QJI02751.1"/>
    <property type="molecule type" value="Genomic_DNA"/>
</dbReference>
<gene>
    <name evidence="2" type="ORF">TM448B03579_0008</name>
</gene>
<reference evidence="2" key="1">
    <citation type="submission" date="2020-03" db="EMBL/GenBank/DDBJ databases">
        <title>The deep terrestrial virosphere.</title>
        <authorList>
            <person name="Holmfeldt K."/>
            <person name="Nilsson E."/>
            <person name="Simone D."/>
            <person name="Lopez-Fernandez M."/>
            <person name="Wu X."/>
            <person name="de Brujin I."/>
            <person name="Lundin D."/>
            <person name="Andersson A."/>
            <person name="Bertilsson S."/>
            <person name="Dopson M."/>
        </authorList>
    </citation>
    <scope>NUCLEOTIDE SEQUENCE</scope>
    <source>
        <strain evidence="2">TM448B03579</strain>
    </source>
</reference>
<feature type="region of interest" description="Disordered" evidence="1">
    <location>
        <begin position="261"/>
        <end position="284"/>
    </location>
</feature>
<evidence type="ECO:0000313" key="2">
    <source>
        <dbReference type="EMBL" id="QJI02751.1"/>
    </source>
</evidence>